<feature type="compositionally biased region" description="Basic and acidic residues" evidence="1">
    <location>
        <begin position="115"/>
        <end position="124"/>
    </location>
</feature>
<name>A0A564Y0W0_HYMDI</name>
<evidence type="ECO:0000313" key="3">
    <source>
        <dbReference type="Proteomes" id="UP000321570"/>
    </source>
</evidence>
<proteinExistence type="predicted"/>
<protein>
    <submittedName>
        <fullName evidence="2">Uncharacterized protein</fullName>
    </submittedName>
</protein>
<feature type="compositionally biased region" description="Basic and acidic residues" evidence="1">
    <location>
        <begin position="41"/>
        <end position="55"/>
    </location>
</feature>
<feature type="region of interest" description="Disordered" evidence="1">
    <location>
        <begin position="99"/>
        <end position="124"/>
    </location>
</feature>
<dbReference type="Proteomes" id="UP000321570">
    <property type="component" value="Unassembled WGS sequence"/>
</dbReference>
<dbReference type="AlphaFoldDB" id="A0A564Y0W0"/>
<gene>
    <name evidence="2" type="ORF">WMSIL1_LOCUS1773</name>
</gene>
<accession>A0A564Y0W0</accession>
<dbReference type="EMBL" id="CABIJS010000044">
    <property type="protein sequence ID" value="VUZ40935.1"/>
    <property type="molecule type" value="Genomic_DNA"/>
</dbReference>
<reference evidence="2 3" key="1">
    <citation type="submission" date="2019-07" db="EMBL/GenBank/DDBJ databases">
        <authorList>
            <person name="Jastrzebski P J."/>
            <person name="Paukszto L."/>
            <person name="Jastrzebski P J."/>
        </authorList>
    </citation>
    <scope>NUCLEOTIDE SEQUENCE [LARGE SCALE GENOMIC DNA]</scope>
    <source>
        <strain evidence="2 3">WMS-il1</strain>
    </source>
</reference>
<organism evidence="2 3">
    <name type="scientific">Hymenolepis diminuta</name>
    <name type="common">Rat tapeworm</name>
    <dbReference type="NCBI Taxonomy" id="6216"/>
    <lineage>
        <taxon>Eukaryota</taxon>
        <taxon>Metazoa</taxon>
        <taxon>Spiralia</taxon>
        <taxon>Lophotrochozoa</taxon>
        <taxon>Platyhelminthes</taxon>
        <taxon>Cestoda</taxon>
        <taxon>Eucestoda</taxon>
        <taxon>Cyclophyllidea</taxon>
        <taxon>Hymenolepididae</taxon>
        <taxon>Hymenolepis</taxon>
    </lineage>
</organism>
<evidence type="ECO:0000256" key="1">
    <source>
        <dbReference type="SAM" id="MobiDB-lite"/>
    </source>
</evidence>
<evidence type="ECO:0000313" key="2">
    <source>
        <dbReference type="EMBL" id="VUZ40935.1"/>
    </source>
</evidence>
<keyword evidence="3" id="KW-1185">Reference proteome</keyword>
<feature type="region of interest" description="Disordered" evidence="1">
    <location>
        <begin position="41"/>
        <end position="62"/>
    </location>
</feature>
<sequence length="124" mass="14351">MYDTLGKSSAAPYDGLEFAILELSEEPKLEFTKRLRRKLMNKVDEGSQPQKRDNSEPDLPQIDRMIRCPETEFDTEHFQTYNQERSKELLSINDDFNSARGKKQSVARTNISHQGEGETLRSLK</sequence>